<evidence type="ECO:0000256" key="1">
    <source>
        <dbReference type="SAM" id="MobiDB-lite"/>
    </source>
</evidence>
<evidence type="ECO:0000313" key="3">
    <source>
        <dbReference type="Proteomes" id="UP000199515"/>
    </source>
</evidence>
<name>A0A1H2YSE1_9PSEU</name>
<dbReference type="AlphaFoldDB" id="A0A1H2YSE1"/>
<feature type="region of interest" description="Disordered" evidence="1">
    <location>
        <begin position="1"/>
        <end position="23"/>
    </location>
</feature>
<sequence>MNVHERMLGPGQGDRPEENDGPNLVQRAGALASWAARTGFSIGRRLPGVEAAERGLLQIERQLLGELRRRLDEVDDPYHAALTAASSMNGYQGNGLQARETVTVVPARGDLSEPLRAAMAELLNRSIGFGRDRAKEYLYAVILRQLTPDEARILSALSDGTPFPLIDVAERTNLGGAGRIVLRNASTVGKNAGVSLLDQVPSYVTRLVGLGLAEIDEEAPSLETQYEILMTDETVRDAEKSVKRAKFIRRTVHISRLGAQFWTACDPTR</sequence>
<dbReference type="Pfam" id="PF14337">
    <property type="entry name" value="Abi_alpha"/>
    <property type="match status" value="1"/>
</dbReference>
<dbReference type="Gene3D" id="3.30.110.190">
    <property type="match status" value="1"/>
</dbReference>
<organism evidence="2 3">
    <name type="scientific">Amycolatopsis xylanica</name>
    <dbReference type="NCBI Taxonomy" id="589385"/>
    <lineage>
        <taxon>Bacteria</taxon>
        <taxon>Bacillati</taxon>
        <taxon>Actinomycetota</taxon>
        <taxon>Actinomycetes</taxon>
        <taxon>Pseudonocardiales</taxon>
        <taxon>Pseudonocardiaceae</taxon>
        <taxon>Amycolatopsis</taxon>
    </lineage>
</organism>
<dbReference type="InterPro" id="IPR025506">
    <property type="entry name" value="Abi_alpha"/>
</dbReference>
<protein>
    <recommendedName>
        <fullName evidence="4">DUF4393 domain-containing protein</fullName>
    </recommendedName>
</protein>
<dbReference type="STRING" id="589385.SAMN05421504_102241"/>
<accession>A0A1H2YSE1</accession>
<keyword evidence="3" id="KW-1185">Reference proteome</keyword>
<reference evidence="2 3" key="1">
    <citation type="submission" date="2016-10" db="EMBL/GenBank/DDBJ databases">
        <authorList>
            <person name="de Groot N.N."/>
        </authorList>
    </citation>
    <scope>NUCLEOTIDE SEQUENCE [LARGE SCALE GENOMIC DNA]</scope>
    <source>
        <strain evidence="2 3">CPCC 202699</strain>
    </source>
</reference>
<dbReference type="Proteomes" id="UP000199515">
    <property type="component" value="Unassembled WGS sequence"/>
</dbReference>
<dbReference type="EMBL" id="FNON01000002">
    <property type="protein sequence ID" value="SDX07941.1"/>
    <property type="molecule type" value="Genomic_DNA"/>
</dbReference>
<evidence type="ECO:0008006" key="4">
    <source>
        <dbReference type="Google" id="ProtNLM"/>
    </source>
</evidence>
<gene>
    <name evidence="2" type="ORF">SAMN05421504_102241</name>
</gene>
<evidence type="ECO:0000313" key="2">
    <source>
        <dbReference type="EMBL" id="SDX07941.1"/>
    </source>
</evidence>
<proteinExistence type="predicted"/>